<dbReference type="EMBL" id="JPQT01000183">
    <property type="protein sequence ID" value="KFE43898.1"/>
    <property type="molecule type" value="Genomic_DNA"/>
</dbReference>
<dbReference type="NCBIfam" id="TIGR02532">
    <property type="entry name" value="IV_pilin_GFxxxE"/>
    <property type="match status" value="1"/>
</dbReference>
<dbReference type="SUPFAM" id="SSF54523">
    <property type="entry name" value="Pili subunits"/>
    <property type="match status" value="1"/>
</dbReference>
<dbReference type="PATRIC" id="fig|317.174.peg.6345"/>
<dbReference type="InterPro" id="IPR045584">
    <property type="entry name" value="Pilin-like"/>
</dbReference>
<dbReference type="InterPro" id="IPR012902">
    <property type="entry name" value="N_methyl_site"/>
</dbReference>
<sequence>MRFIDVSKSSGFTLIELLITVAIVGILASIAFPAYDSYITKSKLKSAQADLVALSLVLENSFQRQLIYSTTTAANTAETKCVAATGATSCTSAASAWQPSQSDFFTYKIVTATATTYKVEASGNIGKVNGCSVTLTQDNVRAITNCSPYNGGWL</sequence>
<organism evidence="2 3">
    <name type="scientific">Pseudomonas syringae</name>
    <dbReference type="NCBI Taxonomy" id="317"/>
    <lineage>
        <taxon>Bacteria</taxon>
        <taxon>Pseudomonadati</taxon>
        <taxon>Pseudomonadota</taxon>
        <taxon>Gammaproteobacteria</taxon>
        <taxon>Pseudomonadales</taxon>
        <taxon>Pseudomonadaceae</taxon>
        <taxon>Pseudomonas</taxon>
    </lineage>
</organism>
<reference evidence="2 3" key="1">
    <citation type="submission" date="2014-07" db="EMBL/GenBank/DDBJ databases">
        <title>Draft Genome Sequences of Environmental Pseudomonas syringae strains.</title>
        <authorList>
            <person name="Baltrus D.A."/>
            <person name="Berge O."/>
            <person name="Morris C."/>
        </authorList>
    </citation>
    <scope>NUCLEOTIDE SEQUENCE [LARGE SCALE GENOMIC DNA]</scope>
    <source>
        <strain evidence="2 3">CEB003</strain>
    </source>
</reference>
<dbReference type="Pfam" id="PF07963">
    <property type="entry name" value="N_methyl"/>
    <property type="match status" value="1"/>
</dbReference>
<keyword evidence="1" id="KW-0472">Membrane</keyword>
<dbReference type="AlphaFoldDB" id="A0A085UL35"/>
<proteinExistence type="predicted"/>
<dbReference type="GO" id="GO:0043683">
    <property type="term" value="P:type IV pilus assembly"/>
    <property type="evidence" value="ECO:0007669"/>
    <property type="project" value="InterPro"/>
</dbReference>
<dbReference type="Gene3D" id="3.30.700.10">
    <property type="entry name" value="Glycoprotein, Type 4 Pilin"/>
    <property type="match status" value="1"/>
</dbReference>
<gene>
    <name evidence="2" type="ORF">IV02_31100</name>
</gene>
<name>A0A085UL35_PSESX</name>
<dbReference type="PANTHER" id="PTHR30093">
    <property type="entry name" value="GENERAL SECRETION PATHWAY PROTEIN G"/>
    <property type="match status" value="1"/>
</dbReference>
<feature type="transmembrane region" description="Helical" evidence="1">
    <location>
        <begin position="12"/>
        <end position="35"/>
    </location>
</feature>
<keyword evidence="1" id="KW-1133">Transmembrane helix</keyword>
<evidence type="ECO:0000256" key="1">
    <source>
        <dbReference type="SAM" id="Phobius"/>
    </source>
</evidence>
<dbReference type="PROSITE" id="PS00409">
    <property type="entry name" value="PROKAR_NTER_METHYL"/>
    <property type="match status" value="1"/>
</dbReference>
<evidence type="ECO:0000313" key="3">
    <source>
        <dbReference type="Proteomes" id="UP000028643"/>
    </source>
</evidence>
<comment type="caution">
    <text evidence="2">The sequence shown here is derived from an EMBL/GenBank/DDBJ whole genome shotgun (WGS) entry which is preliminary data.</text>
</comment>
<dbReference type="Proteomes" id="UP000028643">
    <property type="component" value="Unassembled WGS sequence"/>
</dbReference>
<dbReference type="Pfam" id="PF16732">
    <property type="entry name" value="ComP_DUS"/>
    <property type="match status" value="1"/>
</dbReference>
<accession>A0A085UL35</accession>
<evidence type="ECO:0000313" key="2">
    <source>
        <dbReference type="EMBL" id="KFE43898.1"/>
    </source>
</evidence>
<dbReference type="InterPro" id="IPR031982">
    <property type="entry name" value="PilE-like"/>
</dbReference>
<protein>
    <submittedName>
        <fullName evidence="2">PilE protein</fullName>
    </submittedName>
</protein>
<dbReference type="PANTHER" id="PTHR30093:SF47">
    <property type="entry name" value="TYPE IV PILUS NON-CORE MINOR PILIN PILE"/>
    <property type="match status" value="1"/>
</dbReference>
<keyword evidence="1" id="KW-0812">Transmembrane</keyword>